<name>A0A133VFC9_9EURY</name>
<keyword evidence="2" id="KW-0479">Metal-binding</keyword>
<dbReference type="SUPFAM" id="SSF56281">
    <property type="entry name" value="Metallo-hydrolase/oxidoreductase"/>
    <property type="match status" value="1"/>
</dbReference>
<organism evidence="8 9">
    <name type="scientific">candidate division MSBL1 archaeon SCGC-AAA382A03</name>
    <dbReference type="NCBI Taxonomy" id="1698278"/>
    <lineage>
        <taxon>Archaea</taxon>
        <taxon>Methanobacteriati</taxon>
        <taxon>Methanobacteriota</taxon>
        <taxon>candidate division MSBL1</taxon>
    </lineage>
</organism>
<accession>A0A133VFC9</accession>
<protein>
    <recommendedName>
        <fullName evidence="7">Metallo-beta-lactamase domain-containing protein</fullName>
    </recommendedName>
</protein>
<keyword evidence="1" id="KW-0540">Nuclease</keyword>
<dbReference type="SMART" id="SM00849">
    <property type="entry name" value="Lactamase_B"/>
    <property type="match status" value="1"/>
</dbReference>
<dbReference type="Proteomes" id="UP000070549">
    <property type="component" value="Unassembled WGS sequence"/>
</dbReference>
<dbReference type="InterPro" id="IPR011108">
    <property type="entry name" value="RMMBL"/>
</dbReference>
<evidence type="ECO:0000256" key="2">
    <source>
        <dbReference type="ARBA" id="ARBA00022723"/>
    </source>
</evidence>
<dbReference type="Pfam" id="PF12706">
    <property type="entry name" value="Lactamase_B_2"/>
    <property type="match status" value="1"/>
</dbReference>
<evidence type="ECO:0000256" key="1">
    <source>
        <dbReference type="ARBA" id="ARBA00022722"/>
    </source>
</evidence>
<keyword evidence="6" id="KW-0694">RNA-binding</keyword>
<gene>
    <name evidence="8" type="ORF">AKJ49_01400</name>
</gene>
<evidence type="ECO:0000256" key="6">
    <source>
        <dbReference type="ARBA" id="ARBA00022884"/>
    </source>
</evidence>
<dbReference type="InterPro" id="IPR036866">
    <property type="entry name" value="RibonucZ/Hydroxyglut_hydro"/>
</dbReference>
<keyword evidence="3" id="KW-0378">Hydrolase</keyword>
<evidence type="ECO:0000259" key="7">
    <source>
        <dbReference type="SMART" id="SM00849"/>
    </source>
</evidence>
<keyword evidence="4" id="KW-0862">Zinc</keyword>
<dbReference type="InterPro" id="IPR001279">
    <property type="entry name" value="Metallo-B-lactamas"/>
</dbReference>
<reference evidence="8 9" key="1">
    <citation type="journal article" date="2016" name="Sci. Rep.">
        <title>Metabolic traits of an uncultured archaeal lineage -MSBL1- from brine pools of the Red Sea.</title>
        <authorList>
            <person name="Mwirichia R."/>
            <person name="Alam I."/>
            <person name="Rashid M."/>
            <person name="Vinu M."/>
            <person name="Ba-Alawi W."/>
            <person name="Anthony Kamau A."/>
            <person name="Kamanda Ngugi D."/>
            <person name="Goker M."/>
            <person name="Klenk H.P."/>
            <person name="Bajic V."/>
            <person name="Stingl U."/>
        </authorList>
    </citation>
    <scope>NUCLEOTIDE SEQUENCE [LARGE SCALE GENOMIC DNA]</scope>
    <source>
        <strain evidence="8">SCGC-AAA382A03</strain>
    </source>
</reference>
<dbReference type="GO" id="GO:0004527">
    <property type="term" value="F:exonuclease activity"/>
    <property type="evidence" value="ECO:0007669"/>
    <property type="project" value="UniProtKB-KW"/>
</dbReference>
<sequence>MTAVEVCDELVILDIGADIERAKKKNKNFGDIDSDKAVEENIVPDDSNLRSRKENVVAIIIGHGHQDHCLGVPKLADDYNCPIIATPYTVSVIQRLLDNDKEDITNDLISLESGESMEISNNIDLEFAPAAHSIPQTVLPILRTCEGTIVYSLDFKFDENPTLEESLNEDKLKNLSREGVKALIVDCTRADEPGKADSESSVKNELENILDKTYEKDKGVIITTFSSHIERVKNIIEANEERREVIMLGRSLKEYVKDAEKHSLIDPSDIKITNNPFEIEKLLAKASKNKSEYLLLTTGSQGEPNAILPRIAKNKYPYNFEKNEMVIFSSTTIPTQINRLNTSLLKRRLEKEGVEVKDEVHSHGHAKREDQRKLFRLLEPETIIPAHGGKDKQTSCATLAEEEKIKIKISKNKKTISLD</sequence>
<evidence type="ECO:0000313" key="9">
    <source>
        <dbReference type="Proteomes" id="UP000070549"/>
    </source>
</evidence>
<feature type="domain" description="Metallo-beta-lactamase" evidence="7">
    <location>
        <begin position="1"/>
        <end position="195"/>
    </location>
</feature>
<evidence type="ECO:0000256" key="4">
    <source>
        <dbReference type="ARBA" id="ARBA00022833"/>
    </source>
</evidence>
<dbReference type="GO" id="GO:0003723">
    <property type="term" value="F:RNA binding"/>
    <property type="evidence" value="ECO:0007669"/>
    <property type="project" value="UniProtKB-KW"/>
</dbReference>
<dbReference type="EMBL" id="LHYC01000034">
    <property type="protein sequence ID" value="KXB05152.1"/>
    <property type="molecule type" value="Genomic_DNA"/>
</dbReference>
<dbReference type="Gene3D" id="3.40.50.10710">
    <property type="entry name" value="Metallo-hydrolase/oxidoreductase"/>
    <property type="match status" value="1"/>
</dbReference>
<evidence type="ECO:0000256" key="3">
    <source>
        <dbReference type="ARBA" id="ARBA00022801"/>
    </source>
</evidence>
<dbReference type="Pfam" id="PF07521">
    <property type="entry name" value="RMMBL"/>
    <property type="match status" value="1"/>
</dbReference>
<dbReference type="AlphaFoldDB" id="A0A133VFC9"/>
<dbReference type="InterPro" id="IPR055132">
    <property type="entry name" value="RNase_J_b_CASP"/>
</dbReference>
<evidence type="ECO:0000313" key="8">
    <source>
        <dbReference type="EMBL" id="KXB05152.1"/>
    </source>
</evidence>
<dbReference type="GO" id="GO:0046872">
    <property type="term" value="F:metal ion binding"/>
    <property type="evidence" value="ECO:0007669"/>
    <property type="project" value="UniProtKB-KW"/>
</dbReference>
<keyword evidence="9" id="KW-1185">Reference proteome</keyword>
<keyword evidence="5" id="KW-0269">Exonuclease</keyword>
<evidence type="ECO:0000256" key="5">
    <source>
        <dbReference type="ARBA" id="ARBA00022839"/>
    </source>
</evidence>
<dbReference type="Pfam" id="PF22505">
    <property type="entry name" value="RNase_J_b_CASP"/>
    <property type="match status" value="1"/>
</dbReference>
<dbReference type="Gene3D" id="3.60.15.10">
    <property type="entry name" value="Ribonuclease Z/Hydroxyacylglutathione hydrolase-like"/>
    <property type="match status" value="1"/>
</dbReference>
<dbReference type="InterPro" id="IPR042173">
    <property type="entry name" value="RNase_J_2"/>
</dbReference>
<comment type="caution">
    <text evidence="8">The sequence shown here is derived from an EMBL/GenBank/DDBJ whole genome shotgun (WGS) entry which is preliminary data.</text>
</comment>
<dbReference type="PANTHER" id="PTHR43694">
    <property type="entry name" value="RIBONUCLEASE J"/>
    <property type="match status" value="1"/>
</dbReference>
<proteinExistence type="predicted"/>
<dbReference type="PANTHER" id="PTHR43694:SF1">
    <property type="entry name" value="RIBONUCLEASE J"/>
    <property type="match status" value="1"/>
</dbReference>